<accession>A0AAV0FED1</accession>
<sequence length="968" mass="107065">MGQFDRRYTGLESEEKTVDVRRFAFLPSQSTSQPHSPPRSVLSAAQLITPAALSMLSLPYQYCSVHPQLHRLFSLATAHYSPSVFQPRLPCTNSIPIRAARSRLSLVPNNEDAPKQQRRTLFPGGFKRPEIKVPNLVLQLSARDVLDDKTILDEVDQAVSSLVGIVLLTGGGVTGGKLYDAACLLKSVIRERAYLLVDERVDIAAAVNASGVLLSDQGLPTIVARNTMLDSKSESVVLPLVARVVETPEAAIQASNSEGADFILYNVGNNRSEEVMSSVFETLKVPVFVMMDLHGEGKLLNEVSYFVQLGASGFVISIDELKVVGNEEFSKLFLGAHAPEMKTEEGFGRQIFGSGNVFPGKKKVAGFTKLSKRELQLIETEKLILHETISAIKQAAPLMEEVSLLEEAVSQLDDPFLLVIVGEFNSGKSTFINALLGERYLKDGVVPTTNEITFLRYSEFDKPQHCERNPNGQCVCYLPAPILKEMIIVDTPGTNVILQRQQRLTEEFVPRSDLLLFVMSADRPLTESEVNFLHYTQQWKKQVIFVLNKSDIYLNMHEQDEAVAFIKENAKKLLSTENVTLYPVSSRCALETKLSAPSVILKDINGQSLGDSFLKSASFFELERYLYNSLDASTSTGIQRMRLKLETPVVIAEQLLSSCQTLVSKECEIAKIDLVSVNDLINGVKDWTKKMELESISWKKQILSVVDSTQTRIVQLVGSTLRLSNLDLVTGYVFKGGKTAQMPVTVTVKNDIISPAALQAEKLLAEYKAWLKSNADHEVQFYRDYFDKRYHSFIDGEKHIKAGSCTISGRKYVLSSHVMGTFSPTAASKLFEQEIREAFLGTFGGLGAAGLSASLLTSILPTTLEDLLALALCSAGGLLALYKFPARKQQAVDKVKRAADGLAREIEEAMRKDLLETTLYLEELVKVIGKPYQEAAQHKLDKFLSTADELAKIETKLKALQSGIQKLN</sequence>
<dbReference type="InterPro" id="IPR036206">
    <property type="entry name" value="ThiamineP_synth_sf"/>
</dbReference>
<comment type="subcellular location">
    <subcellularLocation>
        <location evidence="1">Plastid</location>
    </subcellularLocation>
</comment>
<dbReference type="EMBL" id="CAMAPF010000979">
    <property type="protein sequence ID" value="CAH9133974.1"/>
    <property type="molecule type" value="Genomic_DNA"/>
</dbReference>
<dbReference type="InterPro" id="IPR013785">
    <property type="entry name" value="Aldolase_TIM"/>
</dbReference>
<dbReference type="InterPro" id="IPR027417">
    <property type="entry name" value="P-loop_NTPase"/>
</dbReference>
<gene>
    <name evidence="3" type="ORF">CEPIT_LOCUS33360</name>
</gene>
<evidence type="ECO:0000259" key="2">
    <source>
        <dbReference type="Pfam" id="PF01926"/>
    </source>
</evidence>
<keyword evidence="4" id="KW-1185">Reference proteome</keyword>
<proteinExistence type="predicted"/>
<dbReference type="AlphaFoldDB" id="A0AAV0FED1"/>
<dbReference type="Gene3D" id="3.40.50.300">
    <property type="entry name" value="P-loop containing nucleotide triphosphate hydrolases"/>
    <property type="match status" value="1"/>
</dbReference>
<dbReference type="Proteomes" id="UP001152523">
    <property type="component" value="Unassembled WGS sequence"/>
</dbReference>
<reference evidence="3" key="1">
    <citation type="submission" date="2022-07" db="EMBL/GenBank/DDBJ databases">
        <authorList>
            <person name="Macas J."/>
            <person name="Novak P."/>
            <person name="Neumann P."/>
        </authorList>
    </citation>
    <scope>NUCLEOTIDE SEQUENCE</scope>
</reference>
<dbReference type="GO" id="GO:0031969">
    <property type="term" value="C:chloroplast membrane"/>
    <property type="evidence" value="ECO:0007669"/>
    <property type="project" value="TreeGrafter"/>
</dbReference>
<dbReference type="CDD" id="cd09912">
    <property type="entry name" value="DLP_2"/>
    <property type="match status" value="1"/>
</dbReference>
<dbReference type="FunFam" id="3.20.20.70:FF:000243">
    <property type="entry name" value="Probable transmembrane GTPase FZO-like, chloroplastic"/>
    <property type="match status" value="1"/>
</dbReference>
<dbReference type="Gene3D" id="3.20.20.70">
    <property type="entry name" value="Aldolase class I"/>
    <property type="match status" value="1"/>
</dbReference>
<dbReference type="FunFam" id="3.40.50.300:FF:001052">
    <property type="entry name" value="Probable transmembrane GTPase FZO-like, chloroplastic"/>
    <property type="match status" value="1"/>
</dbReference>
<dbReference type="InterPro" id="IPR006073">
    <property type="entry name" value="GTP-bd"/>
</dbReference>
<organism evidence="3 4">
    <name type="scientific">Cuscuta epithymum</name>
    <dbReference type="NCBI Taxonomy" id="186058"/>
    <lineage>
        <taxon>Eukaryota</taxon>
        <taxon>Viridiplantae</taxon>
        <taxon>Streptophyta</taxon>
        <taxon>Embryophyta</taxon>
        <taxon>Tracheophyta</taxon>
        <taxon>Spermatophyta</taxon>
        <taxon>Magnoliopsida</taxon>
        <taxon>eudicotyledons</taxon>
        <taxon>Gunneridae</taxon>
        <taxon>Pentapetalae</taxon>
        <taxon>asterids</taxon>
        <taxon>lamiids</taxon>
        <taxon>Solanales</taxon>
        <taxon>Convolvulaceae</taxon>
        <taxon>Cuscuteae</taxon>
        <taxon>Cuscuta</taxon>
        <taxon>Cuscuta subgen. Cuscuta</taxon>
    </lineage>
</organism>
<dbReference type="PANTHER" id="PTHR43681">
    <property type="entry name" value="TRANSMEMBRANE GTPASE FZO"/>
    <property type="match status" value="1"/>
</dbReference>
<dbReference type="GO" id="GO:0010027">
    <property type="term" value="P:thylakoid membrane organization"/>
    <property type="evidence" value="ECO:0007669"/>
    <property type="project" value="TreeGrafter"/>
</dbReference>
<name>A0AAV0FED1_9ASTE</name>
<evidence type="ECO:0000256" key="1">
    <source>
        <dbReference type="ARBA" id="ARBA00004474"/>
    </source>
</evidence>
<comment type="caution">
    <text evidence="3">The sequence shown here is derived from an EMBL/GenBank/DDBJ whole genome shotgun (WGS) entry which is preliminary data.</text>
</comment>
<feature type="domain" description="G" evidence="2">
    <location>
        <begin position="419"/>
        <end position="549"/>
    </location>
</feature>
<dbReference type="InterPro" id="IPR051943">
    <property type="entry name" value="TRAFAC_Dynamin-like_GTPase"/>
</dbReference>
<protein>
    <recommendedName>
        <fullName evidence="2">G domain-containing protein</fullName>
    </recommendedName>
</protein>
<dbReference type="SUPFAM" id="SSF52540">
    <property type="entry name" value="P-loop containing nucleoside triphosphate hydrolases"/>
    <property type="match status" value="1"/>
</dbReference>
<dbReference type="GO" id="GO:0005525">
    <property type="term" value="F:GTP binding"/>
    <property type="evidence" value="ECO:0007669"/>
    <property type="project" value="InterPro"/>
</dbReference>
<evidence type="ECO:0000313" key="4">
    <source>
        <dbReference type="Proteomes" id="UP001152523"/>
    </source>
</evidence>
<dbReference type="PANTHER" id="PTHR43681:SF1">
    <property type="entry name" value="SARCALUMENIN"/>
    <property type="match status" value="1"/>
</dbReference>
<dbReference type="SUPFAM" id="SSF51391">
    <property type="entry name" value="Thiamin phosphate synthase"/>
    <property type="match status" value="1"/>
</dbReference>
<dbReference type="Pfam" id="PF01926">
    <property type="entry name" value="MMR_HSR1"/>
    <property type="match status" value="1"/>
</dbReference>
<evidence type="ECO:0000313" key="3">
    <source>
        <dbReference type="EMBL" id="CAH9133974.1"/>
    </source>
</evidence>